<keyword evidence="1" id="KW-0129">CBS domain</keyword>
<dbReference type="InterPro" id="IPR046342">
    <property type="entry name" value="CBS_dom_sf"/>
</dbReference>
<gene>
    <name evidence="4" type="ORF">LMG31841_02483</name>
</gene>
<dbReference type="Gene3D" id="3.10.580.10">
    <property type="entry name" value="CBS-domain"/>
    <property type="match status" value="1"/>
</dbReference>
<keyword evidence="2" id="KW-0472">Membrane</keyword>
<dbReference type="InterPro" id="IPR007065">
    <property type="entry name" value="HPP"/>
</dbReference>
<evidence type="ECO:0000313" key="5">
    <source>
        <dbReference type="Proteomes" id="UP000789704"/>
    </source>
</evidence>
<keyword evidence="2" id="KW-0812">Transmembrane</keyword>
<feature type="domain" description="CBS" evidence="3">
    <location>
        <begin position="253"/>
        <end position="311"/>
    </location>
</feature>
<organism evidence="4 5">
    <name type="scientific">Paraburkholderia saeva</name>
    <dbReference type="NCBI Taxonomy" id="2777537"/>
    <lineage>
        <taxon>Bacteria</taxon>
        <taxon>Pseudomonadati</taxon>
        <taxon>Pseudomonadota</taxon>
        <taxon>Betaproteobacteria</taxon>
        <taxon>Burkholderiales</taxon>
        <taxon>Burkholderiaceae</taxon>
        <taxon>Paraburkholderia</taxon>
    </lineage>
</organism>
<feature type="transmembrane region" description="Helical" evidence="2">
    <location>
        <begin position="114"/>
        <end position="132"/>
    </location>
</feature>
<dbReference type="InterPro" id="IPR058581">
    <property type="entry name" value="TM_HPP"/>
</dbReference>
<feature type="transmembrane region" description="Helical" evidence="2">
    <location>
        <begin position="37"/>
        <end position="56"/>
    </location>
</feature>
<protein>
    <recommendedName>
        <fullName evidence="3">CBS domain-containing protein</fullName>
    </recommendedName>
</protein>
<name>A0A9N8RX72_9BURK</name>
<dbReference type="PROSITE" id="PS51371">
    <property type="entry name" value="CBS"/>
    <property type="match status" value="2"/>
</dbReference>
<comment type="caution">
    <text evidence="4">The sequence shown here is derived from an EMBL/GenBank/DDBJ whole genome shotgun (WGS) entry which is preliminary data.</text>
</comment>
<dbReference type="SMART" id="SM00116">
    <property type="entry name" value="CBS"/>
    <property type="match status" value="2"/>
</dbReference>
<feature type="transmembrane region" description="Helical" evidence="2">
    <location>
        <begin position="62"/>
        <end position="79"/>
    </location>
</feature>
<evidence type="ECO:0000313" key="4">
    <source>
        <dbReference type="EMBL" id="CAG4897543.1"/>
    </source>
</evidence>
<evidence type="ECO:0000259" key="3">
    <source>
        <dbReference type="PROSITE" id="PS51371"/>
    </source>
</evidence>
<proteinExistence type="predicted"/>
<keyword evidence="5" id="KW-1185">Reference proteome</keyword>
<dbReference type="InterPro" id="IPR000644">
    <property type="entry name" value="CBS_dom"/>
</dbReference>
<dbReference type="PANTHER" id="PTHR33741">
    <property type="entry name" value="TRANSMEMBRANE PROTEIN DDB_G0269096-RELATED"/>
    <property type="match status" value="1"/>
</dbReference>
<evidence type="ECO:0000256" key="1">
    <source>
        <dbReference type="PROSITE-ProRule" id="PRU00703"/>
    </source>
</evidence>
<accession>A0A9N8RX72</accession>
<dbReference type="CDD" id="cd04600">
    <property type="entry name" value="CBS_pair_HPP_assoc"/>
    <property type="match status" value="1"/>
</dbReference>
<feature type="transmembrane region" description="Helical" evidence="2">
    <location>
        <begin position="91"/>
        <end position="108"/>
    </location>
</feature>
<dbReference type="Pfam" id="PF04982">
    <property type="entry name" value="TM_HPP"/>
    <property type="match status" value="1"/>
</dbReference>
<dbReference type="SUPFAM" id="SSF54631">
    <property type="entry name" value="CBS-domain pair"/>
    <property type="match status" value="1"/>
</dbReference>
<dbReference type="Pfam" id="PF00571">
    <property type="entry name" value="CBS"/>
    <property type="match status" value="2"/>
</dbReference>
<dbReference type="PANTHER" id="PTHR33741:SF5">
    <property type="entry name" value="TRANSMEMBRANE PROTEIN DDB_G0269096-RELATED"/>
    <property type="match status" value="1"/>
</dbReference>
<keyword evidence="2" id="KW-1133">Transmembrane helix</keyword>
<dbReference type="Proteomes" id="UP000789704">
    <property type="component" value="Unassembled WGS sequence"/>
</dbReference>
<dbReference type="EMBL" id="CAJQZC010000004">
    <property type="protein sequence ID" value="CAG4897543.1"/>
    <property type="molecule type" value="Genomic_DNA"/>
</dbReference>
<reference evidence="4" key="1">
    <citation type="submission" date="2021-04" db="EMBL/GenBank/DDBJ databases">
        <authorList>
            <person name="Vanwijnsberghe S."/>
        </authorList>
    </citation>
    <scope>NUCLEOTIDE SEQUENCE</scope>
    <source>
        <strain evidence="4">LMG 31841</strain>
    </source>
</reference>
<sequence length="395" mass="41664">MPRPLLSHTLSTSPRLAWFARFAPAALTVRWPERLRACIGALLGIAFTGMITHFLVGPLAMIPLLVAPMGASAVLLFAVPSSPLAQPWSLIGGNLVSAMVGVFCAHWIADPVIASALAVSLAICAMFALRCVHPPSGAVALTAVLGGPVVHALGFGFVFAPIAMQSASLLCAALVWHAVTGHRYPHAAHVSTGAAAAGSESRGGVTRADLEAVINRRGELLAIDPDDLESLLHEAEMRTWARTFSATTCEDVMSKGVISISPSTTVKTATHLLTRHGIKALPVTDEARQVVGIVTRTDLSGNPTGRRRRPTESLSARWFTDTPNPDATVATVMSTEVCAVEASTPIGDLVPLFADRGHHHIPVLDAGRQLTGIITQADLIAGLYRQTQVQQRLVA</sequence>
<feature type="transmembrane region" description="Helical" evidence="2">
    <location>
        <begin position="139"/>
        <end position="164"/>
    </location>
</feature>
<evidence type="ECO:0000256" key="2">
    <source>
        <dbReference type="SAM" id="Phobius"/>
    </source>
</evidence>
<dbReference type="AlphaFoldDB" id="A0A9N8RX72"/>
<feature type="domain" description="CBS" evidence="3">
    <location>
        <begin position="333"/>
        <end position="389"/>
    </location>
</feature>